<dbReference type="Proteomes" id="UP000291084">
    <property type="component" value="Chromosome 11"/>
</dbReference>
<gene>
    <name evidence="1" type="primary">Vigan.11G108600</name>
    <name evidence="1" type="ORF">VIGAN_11108600</name>
</gene>
<dbReference type="EMBL" id="AP015044">
    <property type="protein sequence ID" value="BAU01780.1"/>
    <property type="molecule type" value="Genomic_DNA"/>
</dbReference>
<evidence type="ECO:0000313" key="2">
    <source>
        <dbReference type="Proteomes" id="UP000291084"/>
    </source>
</evidence>
<dbReference type="AlphaFoldDB" id="A0A0S3T9X1"/>
<name>A0A0S3T9X1_PHAAN</name>
<organism evidence="1 2">
    <name type="scientific">Vigna angularis var. angularis</name>
    <dbReference type="NCBI Taxonomy" id="157739"/>
    <lineage>
        <taxon>Eukaryota</taxon>
        <taxon>Viridiplantae</taxon>
        <taxon>Streptophyta</taxon>
        <taxon>Embryophyta</taxon>
        <taxon>Tracheophyta</taxon>
        <taxon>Spermatophyta</taxon>
        <taxon>Magnoliopsida</taxon>
        <taxon>eudicotyledons</taxon>
        <taxon>Gunneridae</taxon>
        <taxon>Pentapetalae</taxon>
        <taxon>rosids</taxon>
        <taxon>fabids</taxon>
        <taxon>Fabales</taxon>
        <taxon>Fabaceae</taxon>
        <taxon>Papilionoideae</taxon>
        <taxon>50 kb inversion clade</taxon>
        <taxon>NPAAA clade</taxon>
        <taxon>indigoferoid/millettioid clade</taxon>
        <taxon>Phaseoleae</taxon>
        <taxon>Vigna</taxon>
    </lineage>
</organism>
<evidence type="ECO:0000313" key="1">
    <source>
        <dbReference type="EMBL" id="BAU01780.1"/>
    </source>
</evidence>
<sequence length="72" mass="7790">MKPSTRDALPLAAVHLQIYQGECCCWTVEAAVPRESAGLSVSSPKFHYRAPLVILLGRLLVFSAVLDACCCL</sequence>
<keyword evidence="2" id="KW-1185">Reference proteome</keyword>
<proteinExistence type="predicted"/>
<reference evidence="1 2" key="1">
    <citation type="journal article" date="2015" name="Sci. Rep.">
        <title>The power of single molecule real-time sequencing technology in the de novo assembly of a eukaryotic genome.</title>
        <authorList>
            <person name="Sakai H."/>
            <person name="Naito K."/>
            <person name="Ogiso-Tanaka E."/>
            <person name="Takahashi Y."/>
            <person name="Iseki K."/>
            <person name="Muto C."/>
            <person name="Satou K."/>
            <person name="Teruya K."/>
            <person name="Shiroma A."/>
            <person name="Shimoji M."/>
            <person name="Hirano T."/>
            <person name="Itoh T."/>
            <person name="Kaga A."/>
            <person name="Tomooka N."/>
        </authorList>
    </citation>
    <scope>NUCLEOTIDE SEQUENCE [LARGE SCALE GENOMIC DNA]</scope>
    <source>
        <strain evidence="2">cv. Shumari</strain>
    </source>
</reference>
<protein>
    <submittedName>
        <fullName evidence="1">Uncharacterized protein</fullName>
    </submittedName>
</protein>
<accession>A0A0S3T9X1</accession>